<name>A0A067SN52_GALM3</name>
<dbReference type="HOGENOM" id="CLU_1722505_0_0_1"/>
<keyword evidence="3" id="KW-1185">Reference proteome</keyword>
<gene>
    <name evidence="2" type="ORF">GALMADRAFT_1048422</name>
</gene>
<keyword evidence="1" id="KW-0472">Membrane</keyword>
<sequence>MLLHGAVTLLKSKVLNDTPLAHIYHAYDSTVLSSFVRVLYPLPLPPILILNLHLTALVFLYLNIRRADVKDTLSHLEFRCSLKSEDSLPSSHATIYLCGHHIAMLLVDHFSLLYYFVQFGQNVGFLTFRKISKNRKNRESIKSEVKKNRCDA</sequence>
<evidence type="ECO:0000256" key="1">
    <source>
        <dbReference type="SAM" id="Phobius"/>
    </source>
</evidence>
<feature type="transmembrane region" description="Helical" evidence="1">
    <location>
        <begin position="44"/>
        <end position="64"/>
    </location>
</feature>
<dbReference type="Proteomes" id="UP000027222">
    <property type="component" value="Unassembled WGS sequence"/>
</dbReference>
<organism evidence="2 3">
    <name type="scientific">Galerina marginata (strain CBS 339.88)</name>
    <dbReference type="NCBI Taxonomy" id="685588"/>
    <lineage>
        <taxon>Eukaryota</taxon>
        <taxon>Fungi</taxon>
        <taxon>Dikarya</taxon>
        <taxon>Basidiomycota</taxon>
        <taxon>Agaricomycotina</taxon>
        <taxon>Agaricomycetes</taxon>
        <taxon>Agaricomycetidae</taxon>
        <taxon>Agaricales</taxon>
        <taxon>Agaricineae</taxon>
        <taxon>Strophariaceae</taxon>
        <taxon>Galerina</taxon>
    </lineage>
</organism>
<dbReference type="AlphaFoldDB" id="A0A067SN52"/>
<protein>
    <submittedName>
        <fullName evidence="2">Uncharacterized protein</fullName>
    </submittedName>
</protein>
<evidence type="ECO:0000313" key="3">
    <source>
        <dbReference type="Proteomes" id="UP000027222"/>
    </source>
</evidence>
<keyword evidence="1" id="KW-1133">Transmembrane helix</keyword>
<reference evidence="3" key="1">
    <citation type="journal article" date="2014" name="Proc. Natl. Acad. Sci. U.S.A.">
        <title>Extensive sampling of basidiomycete genomes demonstrates inadequacy of the white-rot/brown-rot paradigm for wood decay fungi.</title>
        <authorList>
            <person name="Riley R."/>
            <person name="Salamov A.A."/>
            <person name="Brown D.W."/>
            <person name="Nagy L.G."/>
            <person name="Floudas D."/>
            <person name="Held B.W."/>
            <person name="Levasseur A."/>
            <person name="Lombard V."/>
            <person name="Morin E."/>
            <person name="Otillar R."/>
            <person name="Lindquist E.A."/>
            <person name="Sun H."/>
            <person name="LaButti K.M."/>
            <person name="Schmutz J."/>
            <person name="Jabbour D."/>
            <person name="Luo H."/>
            <person name="Baker S.E."/>
            <person name="Pisabarro A.G."/>
            <person name="Walton J.D."/>
            <person name="Blanchette R.A."/>
            <person name="Henrissat B."/>
            <person name="Martin F."/>
            <person name="Cullen D."/>
            <person name="Hibbett D.S."/>
            <person name="Grigoriev I.V."/>
        </authorList>
    </citation>
    <scope>NUCLEOTIDE SEQUENCE [LARGE SCALE GENOMIC DNA]</scope>
    <source>
        <strain evidence="3">CBS 339.88</strain>
    </source>
</reference>
<dbReference type="EMBL" id="KL142409">
    <property type="protein sequence ID" value="KDR68213.1"/>
    <property type="molecule type" value="Genomic_DNA"/>
</dbReference>
<proteinExistence type="predicted"/>
<keyword evidence="1" id="KW-0812">Transmembrane</keyword>
<evidence type="ECO:0000313" key="2">
    <source>
        <dbReference type="EMBL" id="KDR68213.1"/>
    </source>
</evidence>
<accession>A0A067SN52</accession>